<dbReference type="GO" id="GO:0005634">
    <property type="term" value="C:nucleus"/>
    <property type="evidence" value="ECO:0007669"/>
    <property type="project" value="TreeGrafter"/>
</dbReference>
<dbReference type="AlphaFoldDB" id="A0AAN5CHU8"/>
<organism evidence="5 6">
    <name type="scientific">Pristionchus mayeri</name>
    <dbReference type="NCBI Taxonomy" id="1317129"/>
    <lineage>
        <taxon>Eukaryota</taxon>
        <taxon>Metazoa</taxon>
        <taxon>Ecdysozoa</taxon>
        <taxon>Nematoda</taxon>
        <taxon>Chromadorea</taxon>
        <taxon>Rhabditida</taxon>
        <taxon>Rhabditina</taxon>
        <taxon>Diplogasteromorpha</taxon>
        <taxon>Diplogasteroidea</taxon>
        <taxon>Neodiplogasteridae</taxon>
        <taxon>Pristionchus</taxon>
    </lineage>
</organism>
<proteinExistence type="predicted"/>
<keyword evidence="6" id="KW-1185">Reference proteome</keyword>
<reference evidence="6" key="1">
    <citation type="submission" date="2022-10" db="EMBL/GenBank/DDBJ databases">
        <title>Genome assembly of Pristionchus species.</title>
        <authorList>
            <person name="Yoshida K."/>
            <person name="Sommer R.J."/>
        </authorList>
    </citation>
    <scope>NUCLEOTIDE SEQUENCE [LARGE SCALE GENOMIC DNA]</scope>
    <source>
        <strain evidence="6">RS5460</strain>
    </source>
</reference>
<keyword evidence="1" id="KW-0805">Transcription regulation</keyword>
<evidence type="ECO:0000256" key="3">
    <source>
        <dbReference type="ARBA" id="ARBA00023170"/>
    </source>
</evidence>
<evidence type="ECO:0000313" key="5">
    <source>
        <dbReference type="EMBL" id="GMR44694.1"/>
    </source>
</evidence>
<dbReference type="PANTHER" id="PTHR46011">
    <property type="entry name" value="NUCLEAR HORMONE RECEPTOR FAMILY MEMBER NHR-86-RELATED"/>
    <property type="match status" value="1"/>
</dbReference>
<protein>
    <recommendedName>
        <fullName evidence="4">NR LBD domain-containing protein</fullName>
    </recommendedName>
</protein>
<sequence>MFTCLDKPFHYLIEKNHNVTNYMFQEVYITTYEAALASISVTVSESWRFFLAVFPSIGSLPYDEQREFFRMCCPQFAIIDCFYSTKKIWGGFHQYSMCSVLLCSDLTDLTAWIGQHEGGRMRRELLELIRTYCQDQLTMMVPSFEQADICEKEKHALLALLLTESELRSELEERFHCFIENIRKQTLQELHRFYTEEMGLSEYSTRLGRLYTICLTFREGNVLMREFFRMQVTIFDIFVVENGLTELLM</sequence>
<dbReference type="Proteomes" id="UP001328107">
    <property type="component" value="Unassembled WGS sequence"/>
</dbReference>
<evidence type="ECO:0000313" key="6">
    <source>
        <dbReference type="Proteomes" id="UP001328107"/>
    </source>
</evidence>
<dbReference type="PANTHER" id="PTHR46011:SF6">
    <property type="entry name" value="HIGH ZINC ACTIVATED NUCLEAR RECEPTOR PROTEIN"/>
    <property type="match status" value="1"/>
</dbReference>
<dbReference type="Pfam" id="PF00104">
    <property type="entry name" value="Hormone_recep"/>
    <property type="match status" value="1"/>
</dbReference>
<dbReference type="SUPFAM" id="SSF48508">
    <property type="entry name" value="Nuclear receptor ligand-binding domain"/>
    <property type="match status" value="1"/>
</dbReference>
<evidence type="ECO:0000259" key="4">
    <source>
        <dbReference type="Pfam" id="PF00104"/>
    </source>
</evidence>
<evidence type="ECO:0000256" key="2">
    <source>
        <dbReference type="ARBA" id="ARBA00023163"/>
    </source>
</evidence>
<name>A0AAN5CHU8_9BILA</name>
<evidence type="ECO:0000256" key="1">
    <source>
        <dbReference type="ARBA" id="ARBA00023015"/>
    </source>
</evidence>
<keyword evidence="2" id="KW-0804">Transcription</keyword>
<dbReference type="InterPro" id="IPR000536">
    <property type="entry name" value="Nucl_hrmn_rcpt_lig-bd"/>
</dbReference>
<dbReference type="GO" id="GO:0003700">
    <property type="term" value="F:DNA-binding transcription factor activity"/>
    <property type="evidence" value="ECO:0007669"/>
    <property type="project" value="TreeGrafter"/>
</dbReference>
<comment type="caution">
    <text evidence="5">The sequence shown here is derived from an EMBL/GenBank/DDBJ whole genome shotgun (WGS) entry which is preliminary data.</text>
</comment>
<keyword evidence="3" id="KW-0675">Receptor</keyword>
<gene>
    <name evidence="5" type="ORF">PMAYCL1PPCAC_14889</name>
</gene>
<feature type="domain" description="NR LBD" evidence="4">
    <location>
        <begin position="30"/>
        <end position="226"/>
    </location>
</feature>
<dbReference type="EMBL" id="BTRK01000004">
    <property type="protein sequence ID" value="GMR44694.1"/>
    <property type="molecule type" value="Genomic_DNA"/>
</dbReference>
<dbReference type="InterPro" id="IPR035500">
    <property type="entry name" value="NHR-like_dom_sf"/>
</dbReference>
<accession>A0AAN5CHU8</accession>
<dbReference type="Gene3D" id="1.10.565.10">
    <property type="entry name" value="Retinoid X Receptor"/>
    <property type="match status" value="1"/>
</dbReference>